<dbReference type="GO" id="GO:0016787">
    <property type="term" value="F:hydrolase activity"/>
    <property type="evidence" value="ECO:0007669"/>
    <property type="project" value="UniProtKB-KW"/>
</dbReference>
<reference evidence="2 3" key="1">
    <citation type="submission" date="2018-08" db="EMBL/GenBank/DDBJ databases">
        <title>Wenzhouxiangella salilacus sp. nov., a novel bacterium isolated from a saline lake in Xinjiang Province, China.</title>
        <authorList>
            <person name="Han S."/>
        </authorList>
    </citation>
    <scope>NUCLEOTIDE SEQUENCE [LARGE SCALE GENOMIC DNA]</scope>
    <source>
        <strain evidence="2 3">XDB06</strain>
    </source>
</reference>
<accession>A0A3E1K9B2</accession>
<keyword evidence="2" id="KW-0378">Hydrolase</keyword>
<dbReference type="InterPro" id="IPR000073">
    <property type="entry name" value="AB_hydrolase_1"/>
</dbReference>
<evidence type="ECO:0000313" key="2">
    <source>
        <dbReference type="EMBL" id="RFF30749.1"/>
    </source>
</evidence>
<dbReference type="SUPFAM" id="SSF53474">
    <property type="entry name" value="alpha/beta-Hydrolases"/>
    <property type="match status" value="1"/>
</dbReference>
<evidence type="ECO:0000313" key="3">
    <source>
        <dbReference type="Proteomes" id="UP000260351"/>
    </source>
</evidence>
<sequence>MDTDPAEFPTESAEFFITGPAGRIECLGDVPEEGEERPATAVLCHPHPQHGGTLRNKVVTIMERSLRELGLRTVRFNFRGVGESQGEFDDGDGETDDLMAVIDWVRKVRPDDDLWLGGFSFGSYIALKAAQDLPVRQLISIAPPVERYGFADLQPPNCPWLVVQGDEDEVVSPEAVYDWAEKLGQDANLVVMEGTGHFFHRRLMDLRGLIKNHVQPNLP</sequence>
<dbReference type="RefSeq" id="WP_116650378.1">
    <property type="nucleotide sequence ID" value="NZ_QUZK01000032.1"/>
</dbReference>
<name>A0A3E1K9B2_9GAMM</name>
<dbReference type="Gene3D" id="3.40.50.1820">
    <property type="entry name" value="alpha/beta hydrolase"/>
    <property type="match status" value="1"/>
</dbReference>
<comment type="caution">
    <text evidence="2">The sequence shown here is derived from an EMBL/GenBank/DDBJ whole genome shotgun (WGS) entry which is preliminary data.</text>
</comment>
<dbReference type="PANTHER" id="PTHR42103">
    <property type="entry name" value="ALPHA/BETA-HYDROLASES SUPERFAMILY PROTEIN"/>
    <property type="match status" value="1"/>
</dbReference>
<keyword evidence="3" id="KW-1185">Reference proteome</keyword>
<dbReference type="PANTHER" id="PTHR42103:SF2">
    <property type="entry name" value="AB HYDROLASE-1 DOMAIN-CONTAINING PROTEIN"/>
    <property type="match status" value="1"/>
</dbReference>
<dbReference type="EMBL" id="QUZK01000032">
    <property type="protein sequence ID" value="RFF30749.1"/>
    <property type="molecule type" value="Genomic_DNA"/>
</dbReference>
<dbReference type="Pfam" id="PF00561">
    <property type="entry name" value="Abhydrolase_1"/>
    <property type="match status" value="1"/>
</dbReference>
<dbReference type="AlphaFoldDB" id="A0A3E1K9B2"/>
<proteinExistence type="predicted"/>
<gene>
    <name evidence="2" type="ORF">DZC52_06795</name>
</gene>
<protein>
    <submittedName>
        <fullName evidence="2">Alpha/beta fold hydrolase</fullName>
    </submittedName>
</protein>
<evidence type="ECO:0000259" key="1">
    <source>
        <dbReference type="Pfam" id="PF00561"/>
    </source>
</evidence>
<dbReference type="Proteomes" id="UP000260351">
    <property type="component" value="Unassembled WGS sequence"/>
</dbReference>
<feature type="domain" description="AB hydrolase-1" evidence="1">
    <location>
        <begin position="62"/>
        <end position="144"/>
    </location>
</feature>
<organism evidence="2 3">
    <name type="scientific">Wenzhouxiangella sediminis</name>
    <dbReference type="NCBI Taxonomy" id="1792836"/>
    <lineage>
        <taxon>Bacteria</taxon>
        <taxon>Pseudomonadati</taxon>
        <taxon>Pseudomonadota</taxon>
        <taxon>Gammaproteobacteria</taxon>
        <taxon>Chromatiales</taxon>
        <taxon>Wenzhouxiangellaceae</taxon>
        <taxon>Wenzhouxiangella</taxon>
    </lineage>
</organism>
<dbReference type="InterPro" id="IPR029058">
    <property type="entry name" value="AB_hydrolase_fold"/>
</dbReference>
<dbReference type="OrthoDB" id="9800435at2"/>